<keyword evidence="4" id="KW-0378">Hydrolase</keyword>
<comment type="cofactor">
    <cofactor evidence="1">
        <name>Zn(2+)</name>
        <dbReference type="ChEBI" id="CHEBI:29105"/>
    </cofactor>
</comment>
<dbReference type="InterPro" id="IPR051013">
    <property type="entry name" value="MBL_superfamily_lactonases"/>
</dbReference>
<keyword evidence="5" id="KW-0862">Zinc</keyword>
<name>A0A561U9B0_9PSEU</name>
<dbReference type="RefSeq" id="WP_186459410.1">
    <property type="nucleotide sequence ID" value="NZ_VIWX01000002.1"/>
</dbReference>
<comment type="caution">
    <text evidence="6">The sequence shown here is derived from an EMBL/GenBank/DDBJ whole genome shotgun (WGS) entry which is preliminary data.</text>
</comment>
<evidence type="ECO:0000256" key="1">
    <source>
        <dbReference type="ARBA" id="ARBA00001947"/>
    </source>
</evidence>
<dbReference type="Gene3D" id="3.60.15.10">
    <property type="entry name" value="Ribonuclease Z/Hydroxyacylglutathione hydrolase-like"/>
    <property type="match status" value="1"/>
</dbReference>
<dbReference type="AlphaFoldDB" id="A0A561U9B0"/>
<accession>A0A561U9B0</accession>
<keyword evidence="3" id="KW-0479">Metal-binding</keyword>
<dbReference type="InterPro" id="IPR036866">
    <property type="entry name" value="RibonucZ/Hydroxyglut_hydro"/>
</dbReference>
<evidence type="ECO:0000256" key="3">
    <source>
        <dbReference type="ARBA" id="ARBA00022723"/>
    </source>
</evidence>
<protein>
    <recommendedName>
        <fullName evidence="8">Metallo-beta-lactamase superfamily protein</fullName>
    </recommendedName>
</protein>
<reference evidence="6 7" key="1">
    <citation type="submission" date="2019-06" db="EMBL/GenBank/DDBJ databases">
        <title>Sequencing the genomes of 1000 actinobacteria strains.</title>
        <authorList>
            <person name="Klenk H.-P."/>
        </authorList>
    </citation>
    <scope>NUCLEOTIDE SEQUENCE [LARGE SCALE GENOMIC DNA]</scope>
    <source>
        <strain evidence="6 7">DSM 46699</strain>
    </source>
</reference>
<dbReference type="PANTHER" id="PTHR42978:SF7">
    <property type="entry name" value="METALLO-HYDROLASE RV2300C-RELATED"/>
    <property type="match status" value="1"/>
</dbReference>
<comment type="similarity">
    <text evidence="2">Belongs to the metallo-beta-lactamase superfamily.</text>
</comment>
<dbReference type="Proteomes" id="UP000316184">
    <property type="component" value="Unassembled WGS sequence"/>
</dbReference>
<evidence type="ECO:0000313" key="6">
    <source>
        <dbReference type="EMBL" id="TWF95949.1"/>
    </source>
</evidence>
<evidence type="ECO:0000256" key="5">
    <source>
        <dbReference type="ARBA" id="ARBA00022833"/>
    </source>
</evidence>
<evidence type="ECO:0008006" key="8">
    <source>
        <dbReference type="Google" id="ProtNLM"/>
    </source>
</evidence>
<evidence type="ECO:0000256" key="4">
    <source>
        <dbReference type="ARBA" id="ARBA00022801"/>
    </source>
</evidence>
<sequence length="369" mass="41190">MSISLPAQATRRIPEFEGVHDIWPRGKRLEAVREAARNYRERFLSQGQVAAIKSVDIAAAPYPARFAFQGYAVQLNPVISIINRMFIIQFEGFDGQLKTLVWEPTVSAGSAEAPFYAKLQALGQKLRAERLFAQFYNDPDTVLPRLGLSNSDVDYLSFDHLHVQDVRMILGSDKPIPGETAPREPLFPHAKLLVHRKELGTFESTHPMQWAWYVEGGMDGVPEERLEVIEGDVELGVGVSLLWTPGHTDGNHSLVVNTPDGVWVSSENGMAADSWQPELSKIPGVKQHAKFYGREVVLNANTLEDSLDQYDSMVKEKTLASPSPKSPQWLQIIPSSECAAWKRQWPVMPTHTHGGLDYGTITAPRPTRD</sequence>
<dbReference type="SUPFAM" id="SSF56281">
    <property type="entry name" value="Metallo-hydrolase/oxidoreductase"/>
    <property type="match status" value="1"/>
</dbReference>
<dbReference type="EMBL" id="VIWX01000002">
    <property type="protein sequence ID" value="TWF95949.1"/>
    <property type="molecule type" value="Genomic_DNA"/>
</dbReference>
<gene>
    <name evidence="6" type="ORF">FHU35_12949</name>
</gene>
<evidence type="ECO:0000256" key="2">
    <source>
        <dbReference type="ARBA" id="ARBA00007749"/>
    </source>
</evidence>
<evidence type="ECO:0000313" key="7">
    <source>
        <dbReference type="Proteomes" id="UP000316184"/>
    </source>
</evidence>
<dbReference type="PANTHER" id="PTHR42978">
    <property type="entry name" value="QUORUM-QUENCHING LACTONASE YTNP-RELATED-RELATED"/>
    <property type="match status" value="1"/>
</dbReference>
<keyword evidence="7" id="KW-1185">Reference proteome</keyword>
<dbReference type="GO" id="GO:0016787">
    <property type="term" value="F:hydrolase activity"/>
    <property type="evidence" value="ECO:0007669"/>
    <property type="project" value="UniProtKB-KW"/>
</dbReference>
<organism evidence="6 7">
    <name type="scientific">Saccharopolyspora dendranthemae</name>
    <dbReference type="NCBI Taxonomy" id="1181886"/>
    <lineage>
        <taxon>Bacteria</taxon>
        <taxon>Bacillati</taxon>
        <taxon>Actinomycetota</taxon>
        <taxon>Actinomycetes</taxon>
        <taxon>Pseudonocardiales</taxon>
        <taxon>Pseudonocardiaceae</taxon>
        <taxon>Saccharopolyspora</taxon>
    </lineage>
</organism>
<dbReference type="GO" id="GO:0046872">
    <property type="term" value="F:metal ion binding"/>
    <property type="evidence" value="ECO:0007669"/>
    <property type="project" value="UniProtKB-KW"/>
</dbReference>
<proteinExistence type="inferred from homology"/>